<dbReference type="PANTHER" id="PTHR43687:SF4">
    <property type="entry name" value="BLR5484 PROTEIN"/>
    <property type="match status" value="1"/>
</dbReference>
<dbReference type="PANTHER" id="PTHR43687">
    <property type="entry name" value="ADENYLYLSULFATE REDUCTASE, BETA SUBUNIT"/>
    <property type="match status" value="1"/>
</dbReference>
<sequence>MFKLISVEDDVHLKLEKNWCKGCGICVEFCPKSVLILKNGKVSIADEDKCIKCGLCELRCPDYAIFLGGK</sequence>
<keyword evidence="2" id="KW-0479">Metal-binding</keyword>
<dbReference type="InterPro" id="IPR017900">
    <property type="entry name" value="4Fe4S_Fe_S_CS"/>
</dbReference>
<keyword evidence="1" id="KW-0004">4Fe-4S</keyword>
<evidence type="ECO:0000256" key="2">
    <source>
        <dbReference type="ARBA" id="ARBA00022723"/>
    </source>
</evidence>
<dbReference type="InterPro" id="IPR050572">
    <property type="entry name" value="Fe-S_Ferredoxin"/>
</dbReference>
<keyword evidence="3" id="KW-0408">Iron</keyword>
<dbReference type="RefSeq" id="WP_150356100.1">
    <property type="nucleotide sequence ID" value="NZ_JAJJPB010000013.1"/>
</dbReference>
<dbReference type="Proteomes" id="UP001165422">
    <property type="component" value="Unassembled WGS sequence"/>
</dbReference>
<evidence type="ECO:0000313" key="7">
    <source>
        <dbReference type="Proteomes" id="UP001165422"/>
    </source>
</evidence>
<reference evidence="6" key="1">
    <citation type="submission" date="2021-11" db="EMBL/GenBank/DDBJ databases">
        <authorList>
            <person name="Qingchun L."/>
            <person name="Dong Z."/>
            <person name="Zongwei Q."/>
            <person name="Jia Z."/>
            <person name="Duotao L."/>
        </authorList>
    </citation>
    <scope>NUCLEOTIDE SEQUENCE</scope>
    <source>
        <strain evidence="6">WLY-B-L2</strain>
    </source>
</reference>
<dbReference type="Pfam" id="PF13187">
    <property type="entry name" value="Fer4_9"/>
    <property type="match status" value="1"/>
</dbReference>
<feature type="domain" description="4Fe-4S ferredoxin-type" evidence="5">
    <location>
        <begin position="11"/>
        <end position="39"/>
    </location>
</feature>
<dbReference type="PROSITE" id="PS51379">
    <property type="entry name" value="4FE4S_FER_2"/>
    <property type="match status" value="2"/>
</dbReference>
<evidence type="ECO:0000313" key="6">
    <source>
        <dbReference type="EMBL" id="MCC9295426.1"/>
    </source>
</evidence>
<evidence type="ECO:0000256" key="3">
    <source>
        <dbReference type="ARBA" id="ARBA00023004"/>
    </source>
</evidence>
<evidence type="ECO:0000256" key="1">
    <source>
        <dbReference type="ARBA" id="ARBA00022485"/>
    </source>
</evidence>
<dbReference type="PROSITE" id="PS00198">
    <property type="entry name" value="4FE4S_FER_1"/>
    <property type="match status" value="1"/>
</dbReference>
<name>A0ABS8N6W4_9CLOT</name>
<protein>
    <submittedName>
        <fullName evidence="6">4Fe-4S binding protein</fullName>
    </submittedName>
</protein>
<accession>A0ABS8N6W4</accession>
<organism evidence="6 7">
    <name type="scientific">Clostridium aromativorans</name>
    <dbReference type="NCBI Taxonomy" id="2836848"/>
    <lineage>
        <taxon>Bacteria</taxon>
        <taxon>Bacillati</taxon>
        <taxon>Bacillota</taxon>
        <taxon>Clostridia</taxon>
        <taxon>Eubacteriales</taxon>
        <taxon>Clostridiaceae</taxon>
        <taxon>Clostridium</taxon>
    </lineage>
</organism>
<keyword evidence="7" id="KW-1185">Reference proteome</keyword>
<dbReference type="EMBL" id="JAJJPB010000013">
    <property type="protein sequence ID" value="MCC9295426.1"/>
    <property type="molecule type" value="Genomic_DNA"/>
</dbReference>
<evidence type="ECO:0000256" key="4">
    <source>
        <dbReference type="ARBA" id="ARBA00023014"/>
    </source>
</evidence>
<dbReference type="InterPro" id="IPR017896">
    <property type="entry name" value="4Fe4S_Fe-S-bd"/>
</dbReference>
<dbReference type="Gene3D" id="3.30.70.20">
    <property type="match status" value="1"/>
</dbReference>
<dbReference type="SUPFAM" id="SSF54862">
    <property type="entry name" value="4Fe-4S ferredoxins"/>
    <property type="match status" value="1"/>
</dbReference>
<feature type="domain" description="4Fe-4S ferredoxin-type" evidence="5">
    <location>
        <begin position="40"/>
        <end position="70"/>
    </location>
</feature>
<evidence type="ECO:0000259" key="5">
    <source>
        <dbReference type="PROSITE" id="PS51379"/>
    </source>
</evidence>
<gene>
    <name evidence="6" type="ORF">LN736_11215</name>
</gene>
<comment type="caution">
    <text evidence="6">The sequence shown here is derived from an EMBL/GenBank/DDBJ whole genome shotgun (WGS) entry which is preliminary data.</text>
</comment>
<proteinExistence type="predicted"/>
<keyword evidence="4" id="KW-0411">Iron-sulfur</keyword>